<keyword evidence="9" id="KW-1185">Reference proteome</keyword>
<sequence>MLLMSKPCSIKVNEGAMAENNTGILNSEQCPQFFKFYMPAHCSTQLRIPPAFLKYFGDSLPFKFNLITCSRNSWKVDMNKIDDDVYFKSGWEKFVQGNSLEFGDFLIFYYNGGSNFFVSISGKNNCLKENNNTESENQSTPIQETETETNTTTGNEQIEDSNFSFDIKIQPCYLRNQYMNLPRVFYEGVKEEYRSMAKLQHLGRTWDVKVVDCCDRIRFTDGWRVFAMENCLGVGDVCCFKLVDVKPEFYLLDVSFCREM</sequence>
<feature type="domain" description="TF-B3" evidence="7">
    <location>
        <begin position="164"/>
        <end position="255"/>
    </location>
</feature>
<name>A0A9R1VZL4_LACSA</name>
<comment type="caution">
    <text evidence="8">The sequence shown here is derived from an EMBL/GenBank/DDBJ whole genome shotgun (WGS) entry which is preliminary data.</text>
</comment>
<dbReference type="InterPro" id="IPR003340">
    <property type="entry name" value="B3_DNA-bd"/>
</dbReference>
<feature type="region of interest" description="Disordered" evidence="6">
    <location>
        <begin position="129"/>
        <end position="156"/>
    </location>
</feature>
<evidence type="ECO:0000256" key="6">
    <source>
        <dbReference type="SAM" id="MobiDB-lite"/>
    </source>
</evidence>
<dbReference type="SMART" id="SM01019">
    <property type="entry name" value="B3"/>
    <property type="match status" value="2"/>
</dbReference>
<dbReference type="GO" id="GO:0005634">
    <property type="term" value="C:nucleus"/>
    <property type="evidence" value="ECO:0007669"/>
    <property type="project" value="UniProtKB-SubCell"/>
</dbReference>
<keyword evidence="4" id="KW-0804">Transcription</keyword>
<keyword evidence="5" id="KW-0539">Nucleus</keyword>
<dbReference type="InterPro" id="IPR050655">
    <property type="entry name" value="Plant_B3_domain"/>
</dbReference>
<comment type="subcellular location">
    <subcellularLocation>
        <location evidence="1">Nucleus</location>
    </subcellularLocation>
</comment>
<accession>A0A9R1VZL4</accession>
<evidence type="ECO:0000256" key="2">
    <source>
        <dbReference type="ARBA" id="ARBA00023015"/>
    </source>
</evidence>
<dbReference type="PANTHER" id="PTHR31920:SF135">
    <property type="entry name" value="B3 DOMAIN-CONTAINING PROTEIN OS03G0621600-RELATED"/>
    <property type="match status" value="1"/>
</dbReference>
<dbReference type="SUPFAM" id="SSF101936">
    <property type="entry name" value="DNA-binding pseudobarrel domain"/>
    <property type="match status" value="2"/>
</dbReference>
<protein>
    <recommendedName>
        <fullName evidence="7">TF-B3 domain-containing protein</fullName>
    </recommendedName>
</protein>
<dbReference type="GO" id="GO:0003677">
    <property type="term" value="F:DNA binding"/>
    <property type="evidence" value="ECO:0007669"/>
    <property type="project" value="UniProtKB-KW"/>
</dbReference>
<dbReference type="CDD" id="cd10017">
    <property type="entry name" value="B3_DNA"/>
    <property type="match status" value="2"/>
</dbReference>
<organism evidence="8 9">
    <name type="scientific">Lactuca sativa</name>
    <name type="common">Garden lettuce</name>
    <dbReference type="NCBI Taxonomy" id="4236"/>
    <lineage>
        <taxon>Eukaryota</taxon>
        <taxon>Viridiplantae</taxon>
        <taxon>Streptophyta</taxon>
        <taxon>Embryophyta</taxon>
        <taxon>Tracheophyta</taxon>
        <taxon>Spermatophyta</taxon>
        <taxon>Magnoliopsida</taxon>
        <taxon>eudicotyledons</taxon>
        <taxon>Gunneridae</taxon>
        <taxon>Pentapetalae</taxon>
        <taxon>asterids</taxon>
        <taxon>campanulids</taxon>
        <taxon>Asterales</taxon>
        <taxon>Asteraceae</taxon>
        <taxon>Cichorioideae</taxon>
        <taxon>Cichorieae</taxon>
        <taxon>Lactucinae</taxon>
        <taxon>Lactuca</taxon>
    </lineage>
</organism>
<evidence type="ECO:0000256" key="1">
    <source>
        <dbReference type="ARBA" id="ARBA00004123"/>
    </source>
</evidence>
<dbReference type="InterPro" id="IPR015300">
    <property type="entry name" value="DNA-bd_pseudobarrel_sf"/>
</dbReference>
<feature type="domain" description="TF-B3" evidence="7">
    <location>
        <begin position="46"/>
        <end position="124"/>
    </location>
</feature>
<dbReference type="EMBL" id="NBSK02000004">
    <property type="protein sequence ID" value="KAJ0214293.1"/>
    <property type="molecule type" value="Genomic_DNA"/>
</dbReference>
<dbReference type="PROSITE" id="PS50863">
    <property type="entry name" value="B3"/>
    <property type="match status" value="2"/>
</dbReference>
<dbReference type="AlphaFoldDB" id="A0A9R1VZL4"/>
<dbReference type="Gene3D" id="2.40.330.10">
    <property type="entry name" value="DNA-binding pseudobarrel domain"/>
    <property type="match status" value="2"/>
</dbReference>
<evidence type="ECO:0000313" key="9">
    <source>
        <dbReference type="Proteomes" id="UP000235145"/>
    </source>
</evidence>
<evidence type="ECO:0000256" key="4">
    <source>
        <dbReference type="ARBA" id="ARBA00023163"/>
    </source>
</evidence>
<evidence type="ECO:0000256" key="3">
    <source>
        <dbReference type="ARBA" id="ARBA00023125"/>
    </source>
</evidence>
<keyword evidence="3" id="KW-0238">DNA-binding</keyword>
<keyword evidence="2" id="KW-0805">Transcription regulation</keyword>
<proteinExistence type="predicted"/>
<dbReference type="Pfam" id="PF02362">
    <property type="entry name" value="B3"/>
    <property type="match status" value="2"/>
</dbReference>
<evidence type="ECO:0000259" key="7">
    <source>
        <dbReference type="PROSITE" id="PS50863"/>
    </source>
</evidence>
<gene>
    <name evidence="8" type="ORF">LSAT_V11C400224760</name>
</gene>
<dbReference type="Proteomes" id="UP000235145">
    <property type="component" value="Unassembled WGS sequence"/>
</dbReference>
<evidence type="ECO:0000313" key="8">
    <source>
        <dbReference type="EMBL" id="KAJ0214293.1"/>
    </source>
</evidence>
<dbReference type="PANTHER" id="PTHR31920">
    <property type="entry name" value="B3 DOMAIN-CONTAINING"/>
    <property type="match status" value="1"/>
</dbReference>
<evidence type="ECO:0000256" key="5">
    <source>
        <dbReference type="ARBA" id="ARBA00023242"/>
    </source>
</evidence>
<reference evidence="8 9" key="1">
    <citation type="journal article" date="2017" name="Nat. Commun.">
        <title>Genome assembly with in vitro proximity ligation data and whole-genome triplication in lettuce.</title>
        <authorList>
            <person name="Reyes-Chin-Wo S."/>
            <person name="Wang Z."/>
            <person name="Yang X."/>
            <person name="Kozik A."/>
            <person name="Arikit S."/>
            <person name="Song C."/>
            <person name="Xia L."/>
            <person name="Froenicke L."/>
            <person name="Lavelle D.O."/>
            <person name="Truco M.J."/>
            <person name="Xia R."/>
            <person name="Zhu S."/>
            <person name="Xu C."/>
            <person name="Xu H."/>
            <person name="Xu X."/>
            <person name="Cox K."/>
            <person name="Korf I."/>
            <person name="Meyers B.C."/>
            <person name="Michelmore R.W."/>
        </authorList>
    </citation>
    <scope>NUCLEOTIDE SEQUENCE [LARGE SCALE GENOMIC DNA]</scope>
    <source>
        <strain evidence="9">cv. Salinas</strain>
        <tissue evidence="8">Seedlings</tissue>
    </source>
</reference>